<comment type="function">
    <text evidence="10 11">Catalyzes the 2-thiolation of uridine at the wobble position (U34) of tRNA, leading to the formation of s(2)U34.</text>
</comment>
<dbReference type="FunFam" id="2.40.30.10:FF:000023">
    <property type="entry name" value="tRNA-specific 2-thiouridylase MnmA"/>
    <property type="match status" value="1"/>
</dbReference>
<dbReference type="InterPro" id="IPR046885">
    <property type="entry name" value="MnmA-like_C"/>
</dbReference>
<keyword evidence="15" id="KW-1185">Reference proteome</keyword>
<evidence type="ECO:0000313" key="15">
    <source>
        <dbReference type="Proteomes" id="UP000001299"/>
    </source>
</evidence>
<feature type="binding site" evidence="11">
    <location>
        <position position="48"/>
    </location>
    <ligand>
        <name>ATP</name>
        <dbReference type="ChEBI" id="CHEBI:30616"/>
    </ligand>
</feature>
<dbReference type="KEGG" id="bpb:bpr_I1596"/>
<dbReference type="Pfam" id="PF20258">
    <property type="entry name" value="tRNA_Me_trans_C"/>
    <property type="match status" value="1"/>
</dbReference>
<feature type="site" description="Interaction with tRNA" evidence="11">
    <location>
        <position position="142"/>
    </location>
</feature>
<evidence type="ECO:0000259" key="12">
    <source>
        <dbReference type="Pfam" id="PF20258"/>
    </source>
</evidence>
<evidence type="ECO:0000256" key="6">
    <source>
        <dbReference type="ARBA" id="ARBA00022840"/>
    </source>
</evidence>
<dbReference type="GO" id="GO:0005737">
    <property type="term" value="C:cytoplasm"/>
    <property type="evidence" value="ECO:0007669"/>
    <property type="project" value="UniProtKB-SubCell"/>
</dbReference>
<evidence type="ECO:0000259" key="13">
    <source>
        <dbReference type="Pfam" id="PF20259"/>
    </source>
</evidence>
<evidence type="ECO:0000256" key="8">
    <source>
        <dbReference type="ARBA" id="ARBA00023157"/>
    </source>
</evidence>
<keyword evidence="3 11" id="KW-0808">Transferase</keyword>
<dbReference type="eggNOG" id="COG0482">
    <property type="taxonomic scope" value="Bacteria"/>
</dbReference>
<gene>
    <name evidence="14" type="primary">trmU</name>
    <name evidence="11" type="synonym">mnmA</name>
    <name evidence="14" type="ordered locus">bpr_I1596</name>
</gene>
<evidence type="ECO:0000256" key="2">
    <source>
        <dbReference type="ARBA" id="ARBA00022555"/>
    </source>
</evidence>
<dbReference type="FunFam" id="3.40.50.620:FF:000115">
    <property type="entry name" value="tRNA-specific 2-thiouridylase MnmA"/>
    <property type="match status" value="1"/>
</dbReference>
<keyword evidence="8" id="KW-1015">Disulfide bond</keyword>
<evidence type="ECO:0000256" key="1">
    <source>
        <dbReference type="ARBA" id="ARBA00022490"/>
    </source>
</evidence>
<dbReference type="Pfam" id="PF03054">
    <property type="entry name" value="tRNA_Me_trans"/>
    <property type="match status" value="1"/>
</dbReference>
<proteinExistence type="inferred from homology"/>
<dbReference type="Gene3D" id="2.40.30.10">
    <property type="entry name" value="Translation factors"/>
    <property type="match status" value="1"/>
</dbReference>
<feature type="active site" description="Nucleophile" evidence="11">
    <location>
        <position position="117"/>
    </location>
</feature>
<dbReference type="GO" id="GO:0008168">
    <property type="term" value="F:methyltransferase activity"/>
    <property type="evidence" value="ECO:0007669"/>
    <property type="project" value="UniProtKB-KW"/>
</dbReference>
<dbReference type="InterPro" id="IPR046884">
    <property type="entry name" value="MnmA-like_central"/>
</dbReference>
<dbReference type="Gene3D" id="3.40.50.620">
    <property type="entry name" value="HUPs"/>
    <property type="match status" value="1"/>
</dbReference>
<feature type="binding site" evidence="11">
    <location>
        <begin position="22"/>
        <end position="29"/>
    </location>
    <ligand>
        <name>ATP</name>
        <dbReference type="ChEBI" id="CHEBI:30616"/>
    </ligand>
</feature>
<dbReference type="Proteomes" id="UP000001299">
    <property type="component" value="Chromosome 1"/>
</dbReference>
<evidence type="ECO:0000256" key="11">
    <source>
        <dbReference type="HAMAP-Rule" id="MF_00144"/>
    </source>
</evidence>
<dbReference type="GO" id="GO:0005524">
    <property type="term" value="F:ATP binding"/>
    <property type="evidence" value="ECO:0007669"/>
    <property type="project" value="UniProtKB-KW"/>
</dbReference>
<feature type="binding site" evidence="11">
    <location>
        <position position="141"/>
    </location>
    <ligand>
        <name>ATP</name>
        <dbReference type="ChEBI" id="CHEBI:30616"/>
    </ligand>
</feature>
<dbReference type="PANTHER" id="PTHR11933:SF5">
    <property type="entry name" value="MITOCHONDRIAL TRNA-SPECIFIC 2-THIOURIDYLASE 1"/>
    <property type="match status" value="1"/>
</dbReference>
<dbReference type="AlphaFoldDB" id="E0RV63"/>
<dbReference type="RefSeq" id="WP_013280987.1">
    <property type="nucleotide sequence ID" value="NC_014387.1"/>
</dbReference>
<dbReference type="InterPro" id="IPR014729">
    <property type="entry name" value="Rossmann-like_a/b/a_fold"/>
</dbReference>
<dbReference type="PANTHER" id="PTHR11933">
    <property type="entry name" value="TRNA 5-METHYLAMINOMETHYL-2-THIOURIDYLATE -METHYLTRANSFERASE"/>
    <property type="match status" value="1"/>
</dbReference>
<dbReference type="GO" id="GO:0002143">
    <property type="term" value="P:tRNA wobble position uridine thiolation"/>
    <property type="evidence" value="ECO:0007669"/>
    <property type="project" value="TreeGrafter"/>
</dbReference>
<feature type="region of interest" description="Interaction with tRNA" evidence="11">
    <location>
        <begin position="163"/>
        <end position="165"/>
    </location>
</feature>
<accession>E0RV63</accession>
<evidence type="ECO:0000313" key="14">
    <source>
        <dbReference type="EMBL" id="ADL34333.1"/>
    </source>
</evidence>
<feature type="active site" description="Cysteine persulfide intermediate" evidence="11">
    <location>
        <position position="213"/>
    </location>
</feature>
<dbReference type="GO" id="GO:0000049">
    <property type="term" value="F:tRNA binding"/>
    <property type="evidence" value="ECO:0007669"/>
    <property type="project" value="UniProtKB-KW"/>
</dbReference>
<feature type="domain" description="tRNA-specific 2-thiouridylase MnmA-like central" evidence="13">
    <location>
        <begin position="225"/>
        <end position="285"/>
    </location>
</feature>
<evidence type="ECO:0000256" key="9">
    <source>
        <dbReference type="ARBA" id="ARBA00051542"/>
    </source>
</evidence>
<name>E0RV63_BUTPB</name>
<evidence type="ECO:0000256" key="3">
    <source>
        <dbReference type="ARBA" id="ARBA00022679"/>
    </source>
</evidence>
<sequence length="373" mass="42214">MDGLEFKPVTETKVEKNTALIAMSGGVDSSVAAALTLKKGYNCIGCTMRLYENDMVGLDLLGTCCSIEDTKDARSVCDKLGIDYNIYHYEAEFRDKVIEPFVCSYERGETPNPCIRCNKYLKFDSLYKRARELGCDYIVTGHYARIEERDGHFYLLKAKDLNKDQSYVLYDLSEEQLRHTLFPLGEFTKPEVRAIAEENGFVTSHKSESQDICFVPDGDYAGMIHRYRGKDYPKGDFVDKDGNVLGTHDGIINYTIGQRRGLGIPADRRLYVTKLDVENNKVILADNIDLFKREMIIRDFHWITGSEPTNEFRCQAKIRYKHKEQPASVLPLGEKRARVVFDEAQRAITAGQSAVLYDGDIVLGGGIIDCVVD</sequence>
<dbReference type="InterPro" id="IPR023382">
    <property type="entry name" value="MnmA-like_central_sf"/>
</dbReference>
<reference evidence="14 15" key="1">
    <citation type="journal article" date="2010" name="PLoS ONE">
        <title>The glycobiome of the rumen bacterium Butyrivibrio proteoclasticus B316(T) highlights adaptation to a polysaccharide-rich environment.</title>
        <authorList>
            <person name="Kelly W.J."/>
            <person name="Leahy S.C."/>
            <person name="Altermann E."/>
            <person name="Yeoman C.J."/>
            <person name="Dunne J.C."/>
            <person name="Kong Z."/>
            <person name="Pacheco D.M."/>
            <person name="Li D."/>
            <person name="Noel S.J."/>
            <person name="Moon C.D."/>
            <person name="Cookson A.L."/>
            <person name="Attwood G.T."/>
        </authorList>
    </citation>
    <scope>NUCLEOTIDE SEQUENCE [LARGE SCALE GENOMIC DNA]</scope>
    <source>
        <strain evidence="15">ATCC 51982 / DSM 14932 / B316</strain>
    </source>
</reference>
<keyword evidence="5 11" id="KW-0547">Nucleotide-binding</keyword>
<dbReference type="STRING" id="515622.bpr_I1596"/>
<dbReference type="Pfam" id="PF20259">
    <property type="entry name" value="tRNA_Me_trans_M"/>
    <property type="match status" value="1"/>
</dbReference>
<evidence type="ECO:0000256" key="5">
    <source>
        <dbReference type="ARBA" id="ARBA00022741"/>
    </source>
</evidence>
<keyword evidence="1 11" id="KW-0963">Cytoplasm</keyword>
<evidence type="ECO:0000256" key="7">
    <source>
        <dbReference type="ARBA" id="ARBA00022884"/>
    </source>
</evidence>
<comment type="subcellular location">
    <subcellularLocation>
        <location evidence="11">Cytoplasm</location>
    </subcellularLocation>
</comment>
<dbReference type="InterPro" id="IPR004506">
    <property type="entry name" value="MnmA-like"/>
</dbReference>
<keyword evidence="14" id="KW-0489">Methyltransferase</keyword>
<protein>
    <recommendedName>
        <fullName evidence="11">tRNA-specific 2-thiouridylase MnmA</fullName>
        <ecNumber evidence="11">2.8.1.13</ecNumber>
    </recommendedName>
</protein>
<dbReference type="NCBIfam" id="TIGR00420">
    <property type="entry name" value="trmU"/>
    <property type="match status" value="1"/>
</dbReference>
<evidence type="ECO:0000256" key="10">
    <source>
        <dbReference type="ARBA" id="ARBA00056575"/>
    </source>
</evidence>
<comment type="similarity">
    <text evidence="11">Belongs to the MnmA/TRMU family.</text>
</comment>
<dbReference type="Gene3D" id="2.30.30.280">
    <property type="entry name" value="Adenine nucleotide alpha hydrolases-like domains"/>
    <property type="match status" value="1"/>
</dbReference>
<dbReference type="SUPFAM" id="SSF52402">
    <property type="entry name" value="Adenine nucleotide alpha hydrolases-like"/>
    <property type="match status" value="1"/>
</dbReference>
<evidence type="ECO:0000256" key="4">
    <source>
        <dbReference type="ARBA" id="ARBA00022694"/>
    </source>
</evidence>
<dbReference type="HAMAP" id="MF_00144">
    <property type="entry name" value="tRNA_thiouridyl_MnmA"/>
    <property type="match status" value="1"/>
</dbReference>
<dbReference type="FunFam" id="2.30.30.280:FF:000001">
    <property type="entry name" value="tRNA-specific 2-thiouridylase MnmA"/>
    <property type="match status" value="1"/>
</dbReference>
<comment type="catalytic activity">
    <reaction evidence="9 11">
        <text>S-sulfanyl-L-cysteinyl-[protein] + uridine(34) in tRNA + AH2 + ATP = 2-thiouridine(34) in tRNA + L-cysteinyl-[protein] + A + AMP + diphosphate + H(+)</text>
        <dbReference type="Rhea" id="RHEA:47032"/>
        <dbReference type="Rhea" id="RHEA-COMP:10131"/>
        <dbReference type="Rhea" id="RHEA-COMP:11726"/>
        <dbReference type="Rhea" id="RHEA-COMP:11727"/>
        <dbReference type="Rhea" id="RHEA-COMP:11728"/>
        <dbReference type="ChEBI" id="CHEBI:13193"/>
        <dbReference type="ChEBI" id="CHEBI:15378"/>
        <dbReference type="ChEBI" id="CHEBI:17499"/>
        <dbReference type="ChEBI" id="CHEBI:29950"/>
        <dbReference type="ChEBI" id="CHEBI:30616"/>
        <dbReference type="ChEBI" id="CHEBI:33019"/>
        <dbReference type="ChEBI" id="CHEBI:61963"/>
        <dbReference type="ChEBI" id="CHEBI:65315"/>
        <dbReference type="ChEBI" id="CHEBI:87170"/>
        <dbReference type="ChEBI" id="CHEBI:456215"/>
        <dbReference type="EC" id="2.8.1.13"/>
    </reaction>
</comment>
<dbReference type="NCBIfam" id="NF001138">
    <property type="entry name" value="PRK00143.1"/>
    <property type="match status" value="1"/>
</dbReference>
<dbReference type="HOGENOM" id="CLU_035188_0_0_9"/>
<keyword evidence="4 11" id="KW-0819">tRNA processing</keyword>
<dbReference type="EMBL" id="CP001810">
    <property type="protein sequence ID" value="ADL34333.1"/>
    <property type="molecule type" value="Genomic_DNA"/>
</dbReference>
<dbReference type="GO" id="GO:0032259">
    <property type="term" value="P:methylation"/>
    <property type="evidence" value="ECO:0007669"/>
    <property type="project" value="UniProtKB-KW"/>
</dbReference>
<keyword evidence="2 11" id="KW-0820">tRNA-binding</keyword>
<dbReference type="EC" id="2.8.1.13" evidence="11"/>
<comment type="caution">
    <text evidence="11">Lacks conserved residue(s) required for the propagation of feature annotation.</text>
</comment>
<dbReference type="CDD" id="cd01998">
    <property type="entry name" value="MnmA_TRMU-like"/>
    <property type="match status" value="1"/>
</dbReference>
<feature type="site" description="Interaction with tRNA" evidence="11">
    <location>
        <position position="352"/>
    </location>
</feature>
<dbReference type="GO" id="GO:0103016">
    <property type="term" value="F:tRNA-uridine 2-sulfurtransferase activity"/>
    <property type="evidence" value="ECO:0007669"/>
    <property type="project" value="UniProtKB-EC"/>
</dbReference>
<keyword evidence="7 11" id="KW-0694">RNA-binding</keyword>
<feature type="region of interest" description="Interaction with tRNA" evidence="11">
    <location>
        <begin position="319"/>
        <end position="320"/>
    </location>
</feature>
<organism evidence="14 15">
    <name type="scientific">Butyrivibrio proteoclasticus (strain ATCC 51982 / DSM 14932 / B316)</name>
    <name type="common">Clostridium proteoclasticum</name>
    <dbReference type="NCBI Taxonomy" id="515622"/>
    <lineage>
        <taxon>Bacteria</taxon>
        <taxon>Bacillati</taxon>
        <taxon>Bacillota</taxon>
        <taxon>Clostridia</taxon>
        <taxon>Lachnospirales</taxon>
        <taxon>Lachnospiraceae</taxon>
        <taxon>Butyrivibrio</taxon>
    </lineage>
</organism>
<feature type="domain" description="tRNA-specific 2-thiouridylase MnmA-like C-terminal" evidence="12">
    <location>
        <begin position="293"/>
        <end position="368"/>
    </location>
</feature>
<keyword evidence="6 11" id="KW-0067">ATP-binding</keyword>